<keyword evidence="4" id="KW-1185">Reference proteome</keyword>
<dbReference type="EMBL" id="JAGYWB010000005">
    <property type="protein sequence ID" value="KAI0523443.1"/>
    <property type="molecule type" value="Genomic_DNA"/>
</dbReference>
<dbReference type="AlphaFoldDB" id="A0A8T3C1P2"/>
<accession>A0A8T3C1P2</accession>
<dbReference type="PANTHER" id="PTHR31325">
    <property type="entry name" value="OS01G0798800 PROTEIN-RELATED"/>
    <property type="match status" value="1"/>
</dbReference>
<evidence type="ECO:0000313" key="4">
    <source>
        <dbReference type="Proteomes" id="UP000829196"/>
    </source>
</evidence>
<proteinExistence type="predicted"/>
<feature type="transmembrane region" description="Helical" evidence="1">
    <location>
        <begin position="108"/>
        <end position="128"/>
    </location>
</feature>
<sequence>MDFPVKYKQLWSDWGIRVLMLLSLLIQIILIFLGRLRKTSTSKWIRMLVWSSYLLADWVADFVLGQLSNTMDDSSSSNAIIAFWAPFLILHLGGPDTITAYSMEDNELWPRHLVGLIYELIIAFYVLVRSLPNTHLLAPTILIFFVAIIKYAERSYSLYKASTEGFRSSIKSSNMKLPPNFFLEISNTGYLNFLNGAFVLYSSSKLFFVDLYPRNFSELTTNPFFKGMAGRGIFEVVGMQLSYAYDELFTKAAVNHSRVGYVFRALCSICIMLAFSLFVLTPKDDFHKLDVAITYVLLTASIFLDAMAIIMFLFSDCMMVTLLNVKKLRNFSKLLTVHIFRIKRMWMKRKYWSGETPQLNLISNCLKNYALNKAHRRSMMVWIKEKLSLVVETKSYLSGFDEYEFFTLRTLQPIQETEELHDIISTYTKNWLDAYSESGGTISLDSFAFQEVNTAFDWVDPSFFRIIGEVPLDQQVLFWHITTELCFHWKSESLHLYHHKIEIEVEDNNQRSSEMEVCKYLSNYMMYMVLMRPEIMSTMGGASQMIFRFVCESMLEFIRSVGRSKTNVKVDEVCREMMTTPMTNEGSGLFNIAQLLAHMMLLIKNEKRWQVMTKVWVHLLIQGAQKTKAITHVKQLSRGGELFTFIWFLTKHAIVAETLDARGSKMANLIELFSGLSSQMKDHLQSQH</sequence>
<dbReference type="Pfam" id="PF04578">
    <property type="entry name" value="DUF594"/>
    <property type="match status" value="1"/>
</dbReference>
<feature type="domain" description="DUF4220" evidence="2">
    <location>
        <begin position="50"/>
        <end position="363"/>
    </location>
</feature>
<organism evidence="3 4">
    <name type="scientific">Dendrobium nobile</name>
    <name type="common">Orchid</name>
    <dbReference type="NCBI Taxonomy" id="94219"/>
    <lineage>
        <taxon>Eukaryota</taxon>
        <taxon>Viridiplantae</taxon>
        <taxon>Streptophyta</taxon>
        <taxon>Embryophyta</taxon>
        <taxon>Tracheophyta</taxon>
        <taxon>Spermatophyta</taxon>
        <taxon>Magnoliopsida</taxon>
        <taxon>Liliopsida</taxon>
        <taxon>Asparagales</taxon>
        <taxon>Orchidaceae</taxon>
        <taxon>Epidendroideae</taxon>
        <taxon>Malaxideae</taxon>
        <taxon>Dendrobiinae</taxon>
        <taxon>Dendrobium</taxon>
    </lineage>
</organism>
<dbReference type="OrthoDB" id="1689146at2759"/>
<reference evidence="3" key="1">
    <citation type="journal article" date="2022" name="Front. Genet.">
        <title>Chromosome-Scale Assembly of the Dendrobium nobile Genome Provides Insights Into the Molecular Mechanism of the Biosynthesis of the Medicinal Active Ingredient of Dendrobium.</title>
        <authorList>
            <person name="Xu Q."/>
            <person name="Niu S.-C."/>
            <person name="Li K.-L."/>
            <person name="Zheng P.-J."/>
            <person name="Zhang X.-J."/>
            <person name="Jia Y."/>
            <person name="Liu Y."/>
            <person name="Niu Y.-X."/>
            <person name="Yu L.-H."/>
            <person name="Chen D.-F."/>
            <person name="Zhang G.-Q."/>
        </authorList>
    </citation>
    <scope>NUCLEOTIDE SEQUENCE</scope>
    <source>
        <tissue evidence="3">Leaf</tissue>
    </source>
</reference>
<dbReference type="InterPro" id="IPR025315">
    <property type="entry name" value="DUF4220"/>
</dbReference>
<dbReference type="Pfam" id="PF13968">
    <property type="entry name" value="DUF4220"/>
    <property type="match status" value="1"/>
</dbReference>
<keyword evidence="1" id="KW-0812">Transmembrane</keyword>
<feature type="transmembrane region" description="Helical" evidence="1">
    <location>
        <begin position="261"/>
        <end position="280"/>
    </location>
</feature>
<feature type="transmembrane region" description="Helical" evidence="1">
    <location>
        <begin position="292"/>
        <end position="325"/>
    </location>
</feature>
<comment type="caution">
    <text evidence="3">The sequence shown here is derived from an EMBL/GenBank/DDBJ whole genome shotgun (WGS) entry which is preliminary data.</text>
</comment>
<gene>
    <name evidence="3" type="ORF">KFK09_005838</name>
</gene>
<keyword evidence="1" id="KW-1133">Transmembrane helix</keyword>
<dbReference type="InterPro" id="IPR007658">
    <property type="entry name" value="DUF594"/>
</dbReference>
<evidence type="ECO:0000259" key="2">
    <source>
        <dbReference type="Pfam" id="PF13968"/>
    </source>
</evidence>
<protein>
    <recommendedName>
        <fullName evidence="2">DUF4220 domain-containing protein</fullName>
    </recommendedName>
</protein>
<feature type="transmembrane region" description="Helical" evidence="1">
    <location>
        <begin position="14"/>
        <end position="36"/>
    </location>
</feature>
<feature type="transmembrane region" description="Helical" evidence="1">
    <location>
        <begin position="134"/>
        <end position="152"/>
    </location>
</feature>
<evidence type="ECO:0000313" key="3">
    <source>
        <dbReference type="EMBL" id="KAI0523443.1"/>
    </source>
</evidence>
<name>A0A8T3C1P2_DENNO</name>
<keyword evidence="1" id="KW-0472">Membrane</keyword>
<evidence type="ECO:0000256" key="1">
    <source>
        <dbReference type="SAM" id="Phobius"/>
    </source>
</evidence>
<feature type="transmembrane region" description="Helical" evidence="1">
    <location>
        <begin position="48"/>
        <end position="67"/>
    </location>
</feature>
<feature type="transmembrane region" description="Helical" evidence="1">
    <location>
        <begin position="79"/>
        <end position="101"/>
    </location>
</feature>
<dbReference type="Proteomes" id="UP000829196">
    <property type="component" value="Unassembled WGS sequence"/>
</dbReference>